<proteinExistence type="predicted"/>
<name>A0A5C4VQ63_9ACTN</name>
<sequence>MPMVLRALLLSALLTLLPVGIGVAVSGDATLERRPAAYRGTDLAAFDTTKAVVQRAPFCDLVPAAAVREALGEKATLAAYGNGEQSEAFPGGEVAHEYGCRFAPADATADPGGSGDATVTGEARGWVFAPPVTAEAAQALAESSVTKACAALPSAPAYGAPSTGVLCAGEAVRTASFRGLFGDAWLACSLTLPVDVPEDDLVERAGRWCVAVAQAASVPLT</sequence>
<protein>
    <recommendedName>
        <fullName evidence="3">DUF3558 domain-containing protein</fullName>
    </recommendedName>
</protein>
<keyword evidence="2" id="KW-1185">Reference proteome</keyword>
<evidence type="ECO:0008006" key="3">
    <source>
        <dbReference type="Google" id="ProtNLM"/>
    </source>
</evidence>
<dbReference type="AlphaFoldDB" id="A0A5C4VQ63"/>
<accession>A0A5C4VQ63</accession>
<organism evidence="1 2">
    <name type="scientific">Nocardioides albidus</name>
    <dbReference type="NCBI Taxonomy" id="1517589"/>
    <lineage>
        <taxon>Bacteria</taxon>
        <taxon>Bacillati</taxon>
        <taxon>Actinomycetota</taxon>
        <taxon>Actinomycetes</taxon>
        <taxon>Propionibacteriales</taxon>
        <taxon>Nocardioidaceae</taxon>
        <taxon>Nocardioides</taxon>
    </lineage>
</organism>
<dbReference type="Proteomes" id="UP000313231">
    <property type="component" value="Unassembled WGS sequence"/>
</dbReference>
<gene>
    <name evidence="1" type="ORF">FHP29_16500</name>
</gene>
<evidence type="ECO:0000313" key="1">
    <source>
        <dbReference type="EMBL" id="TNM37429.1"/>
    </source>
</evidence>
<evidence type="ECO:0000313" key="2">
    <source>
        <dbReference type="Proteomes" id="UP000313231"/>
    </source>
</evidence>
<reference evidence="1 2" key="1">
    <citation type="journal article" date="2016" name="Int. J. Syst. Evol. Microbiol.">
        <title>Nocardioides albidus sp. nov., an actinobacterium isolated from garden soil.</title>
        <authorList>
            <person name="Singh H."/>
            <person name="Du J."/>
            <person name="Trinh H."/>
            <person name="Won K."/>
            <person name="Yang J.E."/>
            <person name="Yin C."/>
            <person name="Kook M."/>
            <person name="Yi T.H."/>
        </authorList>
    </citation>
    <scope>NUCLEOTIDE SEQUENCE [LARGE SCALE GENOMIC DNA]</scope>
    <source>
        <strain evidence="1 2">CCTCC AB 2015297</strain>
    </source>
</reference>
<dbReference type="OrthoDB" id="3785371at2"/>
<comment type="caution">
    <text evidence="1">The sequence shown here is derived from an EMBL/GenBank/DDBJ whole genome shotgun (WGS) entry which is preliminary data.</text>
</comment>
<dbReference type="EMBL" id="VDMP01000026">
    <property type="protein sequence ID" value="TNM37429.1"/>
    <property type="molecule type" value="Genomic_DNA"/>
</dbReference>
<dbReference type="RefSeq" id="WP_139623974.1">
    <property type="nucleotide sequence ID" value="NZ_VDMP01000026.1"/>
</dbReference>